<keyword evidence="7" id="KW-0472">Membrane</keyword>
<reference evidence="11 12" key="1">
    <citation type="submission" date="2016-09" db="EMBL/GenBank/DDBJ databases">
        <title>Extensive genetic diversity and differential bi-allelic expression allows diatom success in the polar Southern Ocean.</title>
        <authorList>
            <consortium name="DOE Joint Genome Institute"/>
            <person name="Mock T."/>
            <person name="Otillar R.P."/>
            <person name="Strauss J."/>
            <person name="Dupont C."/>
            <person name="Frickenhaus S."/>
            <person name="Maumus F."/>
            <person name="Mcmullan M."/>
            <person name="Sanges R."/>
            <person name="Schmutz J."/>
            <person name="Toseland A."/>
            <person name="Valas R."/>
            <person name="Veluchamy A."/>
            <person name="Ward B.J."/>
            <person name="Allen A."/>
            <person name="Barry K."/>
            <person name="Falciatore A."/>
            <person name="Ferrante M."/>
            <person name="Fortunato A.E."/>
            <person name="Gloeckner G."/>
            <person name="Gruber A."/>
            <person name="Hipkin R."/>
            <person name="Janech M."/>
            <person name="Kroth P."/>
            <person name="Leese F."/>
            <person name="Lindquist E."/>
            <person name="Lyon B.R."/>
            <person name="Martin J."/>
            <person name="Mayer C."/>
            <person name="Parker M."/>
            <person name="Quesneville H."/>
            <person name="Raymond J."/>
            <person name="Uhlig C."/>
            <person name="Valentin K.U."/>
            <person name="Worden A.Z."/>
            <person name="Armbrust E.V."/>
            <person name="Bowler C."/>
            <person name="Green B."/>
            <person name="Moulton V."/>
            <person name="Van Oosterhout C."/>
            <person name="Grigoriev I."/>
        </authorList>
    </citation>
    <scope>NUCLEOTIDE SEQUENCE [LARGE SCALE GENOMIC DNA]</scope>
    <source>
        <strain evidence="11 12">CCMP1102</strain>
    </source>
</reference>
<evidence type="ECO:0000256" key="2">
    <source>
        <dbReference type="ARBA" id="ARBA00022448"/>
    </source>
</evidence>
<keyword evidence="6" id="KW-0811">Translocation</keyword>
<evidence type="ECO:0000256" key="10">
    <source>
        <dbReference type="SAM" id="SignalP"/>
    </source>
</evidence>
<keyword evidence="2" id="KW-0813">Transport</keyword>
<dbReference type="InParanoid" id="A0A1E7FJZ1"/>
<accession>A0A1E7FJZ1</accession>
<evidence type="ECO:0000313" key="12">
    <source>
        <dbReference type="Proteomes" id="UP000095751"/>
    </source>
</evidence>
<dbReference type="EMBL" id="KV784356">
    <property type="protein sequence ID" value="OEU18500.1"/>
    <property type="molecule type" value="Genomic_DNA"/>
</dbReference>
<keyword evidence="10" id="KW-0732">Signal</keyword>
<evidence type="ECO:0000256" key="9">
    <source>
        <dbReference type="SAM" id="MobiDB-lite"/>
    </source>
</evidence>
<evidence type="ECO:0000256" key="1">
    <source>
        <dbReference type="ARBA" id="ARBA00004167"/>
    </source>
</evidence>
<evidence type="ECO:0000313" key="11">
    <source>
        <dbReference type="EMBL" id="OEU18500.1"/>
    </source>
</evidence>
<proteinExistence type="predicted"/>
<feature type="compositionally biased region" description="Acidic residues" evidence="9">
    <location>
        <begin position="313"/>
        <end position="324"/>
    </location>
</feature>
<dbReference type="OrthoDB" id="47875at2759"/>
<sequence>MILQSSLSSRRISWSISLFSVVLLWVGGASAFVPITTTTDFSSTTSLRRSIQVLQQQPILNNNKNQRQQLTVVGNKKNNKRSNTQLYFMGSDGGILGIGTPEIFTILLVGYFVLGPSDLFKLTKEVGKFVQNVQSFATEATNTLETSMEDQLQLEEIRKAQRELNDAFSFRRTINVDRESEAFSTDVLSPRVGQEYEPPTTSASDAVAVAAEGVSAAASTTTAAAVAPKKKKRMRRIKKKIPPVVADEDIELANDIPSLLEMPDDVDNEYEAAGKRMMESLKNLSDDEDDEKSDADADWAARIERRDEKRDAEDDEKSDADAEDWAAQTRKERRERLEQSTSSAATEEFDMSEQTRFQQQLSETWNDQIVENTDKLEPLAQVMDRLALLEEEKNAADKRLKEEFKSREENEENFYIEKRKLLEQAAAEIQVSAYSSDVSNVDDDKNLTTESVASASTATEIEIGTTKI</sequence>
<evidence type="ECO:0000256" key="3">
    <source>
        <dbReference type="ARBA" id="ARBA00022692"/>
    </source>
</evidence>
<dbReference type="Gene3D" id="1.20.5.3310">
    <property type="match status" value="1"/>
</dbReference>
<gene>
    <name evidence="11" type="ORF">FRACYDRAFT_260421</name>
</gene>
<evidence type="ECO:0000256" key="6">
    <source>
        <dbReference type="ARBA" id="ARBA00023010"/>
    </source>
</evidence>
<keyword evidence="5" id="KW-1133">Transmembrane helix</keyword>
<name>A0A1E7FJZ1_9STRA</name>
<keyword evidence="12" id="KW-1185">Reference proteome</keyword>
<feature type="coiled-coil region" evidence="8">
    <location>
        <begin position="379"/>
        <end position="406"/>
    </location>
</feature>
<feature type="signal peptide" evidence="10">
    <location>
        <begin position="1"/>
        <end position="31"/>
    </location>
</feature>
<dbReference type="KEGG" id="fcy:FRACYDRAFT_260421"/>
<dbReference type="InterPro" id="IPR003369">
    <property type="entry name" value="TatA/B/E"/>
</dbReference>
<evidence type="ECO:0000256" key="7">
    <source>
        <dbReference type="ARBA" id="ARBA00023136"/>
    </source>
</evidence>
<evidence type="ECO:0000256" key="4">
    <source>
        <dbReference type="ARBA" id="ARBA00022927"/>
    </source>
</evidence>
<dbReference type="Pfam" id="PF02416">
    <property type="entry name" value="TatA_B_E"/>
    <property type="match status" value="1"/>
</dbReference>
<comment type="subcellular location">
    <subcellularLocation>
        <location evidence="1">Membrane</location>
        <topology evidence="1">Single-pass membrane protein</topology>
    </subcellularLocation>
</comment>
<keyword evidence="4" id="KW-0653">Protein transport</keyword>
<keyword evidence="3" id="KW-0812">Transmembrane</keyword>
<protein>
    <submittedName>
        <fullName evidence="11">Uncharacterized protein</fullName>
    </submittedName>
</protein>
<dbReference type="AlphaFoldDB" id="A0A1E7FJZ1"/>
<evidence type="ECO:0000256" key="5">
    <source>
        <dbReference type="ARBA" id="ARBA00022989"/>
    </source>
</evidence>
<dbReference type="Proteomes" id="UP000095751">
    <property type="component" value="Unassembled WGS sequence"/>
</dbReference>
<feature type="region of interest" description="Disordered" evidence="9">
    <location>
        <begin position="306"/>
        <end position="354"/>
    </location>
</feature>
<feature type="compositionally biased region" description="Basic and acidic residues" evidence="9">
    <location>
        <begin position="329"/>
        <end position="338"/>
    </location>
</feature>
<organism evidence="11 12">
    <name type="scientific">Fragilariopsis cylindrus CCMP1102</name>
    <dbReference type="NCBI Taxonomy" id="635003"/>
    <lineage>
        <taxon>Eukaryota</taxon>
        <taxon>Sar</taxon>
        <taxon>Stramenopiles</taxon>
        <taxon>Ochrophyta</taxon>
        <taxon>Bacillariophyta</taxon>
        <taxon>Bacillariophyceae</taxon>
        <taxon>Bacillariophycidae</taxon>
        <taxon>Bacillariales</taxon>
        <taxon>Bacillariaceae</taxon>
        <taxon>Fragilariopsis</taxon>
    </lineage>
</organism>
<evidence type="ECO:0000256" key="8">
    <source>
        <dbReference type="SAM" id="Coils"/>
    </source>
</evidence>
<feature type="chain" id="PRO_5009193219" evidence="10">
    <location>
        <begin position="32"/>
        <end position="468"/>
    </location>
</feature>
<keyword evidence="8" id="KW-0175">Coiled coil</keyword>